<dbReference type="Gene3D" id="1.20.120.520">
    <property type="entry name" value="nmb1532 protein domain like"/>
    <property type="match status" value="1"/>
</dbReference>
<name>A0A7Y6IFY6_9ACTN</name>
<evidence type="ECO:0000259" key="1">
    <source>
        <dbReference type="Pfam" id="PF01814"/>
    </source>
</evidence>
<sequence length="150" mass="16621">MSGAGDLVHGRAIAWGDELVKLHDTFRRDLAELRSGSMRAPALREHCLTFCEALHAHHGGEDDVLFPHLDGLHPELAAVLDRLRDEHQVVARLLARIRTLVGALEAQGGGADEVGEELERLARELEAHLDYEEEQLVPLLNAMTDMPENL</sequence>
<evidence type="ECO:0000313" key="3">
    <source>
        <dbReference type="Proteomes" id="UP000586042"/>
    </source>
</evidence>
<dbReference type="Proteomes" id="UP000586042">
    <property type="component" value="Unassembled WGS sequence"/>
</dbReference>
<dbReference type="CDD" id="cd12108">
    <property type="entry name" value="Hr-like"/>
    <property type="match status" value="1"/>
</dbReference>
<evidence type="ECO:0000313" key="2">
    <source>
        <dbReference type="EMBL" id="NUW37543.1"/>
    </source>
</evidence>
<comment type="caution">
    <text evidence="2">The sequence shown here is derived from an EMBL/GenBank/DDBJ whole genome shotgun (WGS) entry which is preliminary data.</text>
</comment>
<dbReference type="RefSeq" id="WP_175594985.1">
    <property type="nucleotide sequence ID" value="NZ_JABWGN010000021.1"/>
</dbReference>
<feature type="domain" description="Hemerythrin-like" evidence="1">
    <location>
        <begin position="18"/>
        <end position="140"/>
    </location>
</feature>
<reference evidence="2 3" key="1">
    <citation type="submission" date="2020-06" db="EMBL/GenBank/DDBJ databases">
        <title>Nonomuraea sp. SMC257, a novel actinomycete isolated from soil.</title>
        <authorList>
            <person name="Chanama M."/>
        </authorList>
    </citation>
    <scope>NUCLEOTIDE SEQUENCE [LARGE SCALE GENOMIC DNA]</scope>
    <source>
        <strain evidence="2 3">SMC257</strain>
    </source>
</reference>
<keyword evidence="3" id="KW-1185">Reference proteome</keyword>
<accession>A0A7Y6IFY6</accession>
<proteinExistence type="predicted"/>
<dbReference type="AlphaFoldDB" id="A0A7Y6IFY6"/>
<dbReference type="EMBL" id="JABWGN010000021">
    <property type="protein sequence ID" value="NUW37543.1"/>
    <property type="molecule type" value="Genomic_DNA"/>
</dbReference>
<dbReference type="InterPro" id="IPR012312">
    <property type="entry name" value="Hemerythrin-like"/>
</dbReference>
<dbReference type="Pfam" id="PF01814">
    <property type="entry name" value="Hemerythrin"/>
    <property type="match status" value="1"/>
</dbReference>
<organism evidence="2 3">
    <name type="scientific">Nonomuraea montanisoli</name>
    <dbReference type="NCBI Taxonomy" id="2741721"/>
    <lineage>
        <taxon>Bacteria</taxon>
        <taxon>Bacillati</taxon>
        <taxon>Actinomycetota</taxon>
        <taxon>Actinomycetes</taxon>
        <taxon>Streptosporangiales</taxon>
        <taxon>Streptosporangiaceae</taxon>
        <taxon>Nonomuraea</taxon>
    </lineage>
</organism>
<protein>
    <submittedName>
        <fullName evidence="2">Hemerythrin domain-containing protein</fullName>
    </submittedName>
</protein>
<gene>
    <name evidence="2" type="ORF">HTZ77_40005</name>
</gene>